<reference evidence="1" key="1">
    <citation type="journal article" date="2018" name="Int. J. Biol. Macromol.">
        <title>Characterization and comparative mitogenomic analysis of six newly sequenced mitochondrial genomes from ectomycorrhizal fungi (Russula) and phylogenetic analysis of the Agaricomycetes.</title>
        <authorList>
            <person name="Li Q."/>
            <person name="Wang Q."/>
            <person name="Chen C."/>
            <person name="Jin X."/>
            <person name="Chen Z."/>
            <person name="Xiong C."/>
            <person name="Li P."/>
            <person name="Zhao J."/>
            <person name="Huang W."/>
        </authorList>
    </citation>
    <scope>NUCLEOTIDE SEQUENCE</scope>
</reference>
<protein>
    <submittedName>
        <fullName evidence="1">Uncharacterized protein</fullName>
    </submittedName>
</protein>
<geneLocation type="mitochondrion" evidence="1"/>
<accession>A0A2S0U3Y1</accession>
<sequence>MKRFQNYSHYKLPITMNPLEYGKLIIKIDELNLFIVQINKTNIALIQQYDELNHIKFFKEGDLIFEYKDHKSADNTFIRSLNNKKFTFRDNELTLVTTDLSVQLNKLIQQSKLIFDFKSILNLNSTTILKNKIELI</sequence>
<gene>
    <name evidence="1" type="primary">orf136</name>
</gene>
<evidence type="ECO:0000313" key="1">
    <source>
        <dbReference type="EMBL" id="AWB36203.1"/>
    </source>
</evidence>
<dbReference type="GeneID" id="36940875"/>
<dbReference type="AlphaFoldDB" id="A0A2S0U3Y1"/>
<dbReference type="RefSeq" id="YP_009487301.1">
    <property type="nucleotide sequence ID" value="NC_037776.1"/>
</dbReference>
<proteinExistence type="predicted"/>
<name>A0A2S0U3Y1_9AGAM</name>
<dbReference type="EMBL" id="MH138075">
    <property type="protein sequence ID" value="AWB36203.1"/>
    <property type="molecule type" value="Genomic_DNA"/>
</dbReference>
<keyword evidence="1" id="KW-0496">Mitochondrion</keyword>
<organism evidence="1">
    <name type="scientific">Russula lepida</name>
    <dbReference type="NCBI Taxonomy" id="152963"/>
    <lineage>
        <taxon>Eukaryota</taxon>
        <taxon>Fungi</taxon>
        <taxon>Dikarya</taxon>
        <taxon>Basidiomycota</taxon>
        <taxon>Agaricomycotina</taxon>
        <taxon>Agaricomycetes</taxon>
        <taxon>Russulales</taxon>
        <taxon>Russulaceae</taxon>
        <taxon>Russula</taxon>
    </lineage>
</organism>